<dbReference type="InterPro" id="IPR050987">
    <property type="entry name" value="AtrR-like"/>
</dbReference>
<reference evidence="4 5" key="1">
    <citation type="submission" date="2019-07" db="EMBL/GenBank/DDBJ databases">
        <title>The First High-Quality Draft Genome Sequence of the Causal Agent of the Current Panama Disease Epidemic.</title>
        <authorList>
            <person name="Warmington R.J."/>
            <person name="Kay W."/>
            <person name="Jeffries A."/>
            <person name="Bebber D."/>
            <person name="Moore K."/>
            <person name="Studholme D.J."/>
        </authorList>
    </citation>
    <scope>NUCLEOTIDE SEQUENCE [LARGE SCALE GENOMIC DNA]</scope>
    <source>
        <strain evidence="4 5">TR4</strain>
    </source>
</reference>
<comment type="caution">
    <text evidence="4">The sequence shown here is derived from an EMBL/GenBank/DDBJ whole genome shotgun (WGS) entry which is preliminary data.</text>
</comment>
<dbReference type="GO" id="GO:0003700">
    <property type="term" value="F:DNA-binding transcription factor activity"/>
    <property type="evidence" value="ECO:0007669"/>
    <property type="project" value="InterPro"/>
</dbReference>
<dbReference type="EMBL" id="VMNF01000007">
    <property type="protein sequence ID" value="TXC04135.1"/>
    <property type="molecule type" value="Genomic_DNA"/>
</dbReference>
<dbReference type="InterPro" id="IPR007219">
    <property type="entry name" value="XnlR_reg_dom"/>
</dbReference>
<evidence type="ECO:0000256" key="2">
    <source>
        <dbReference type="SAM" id="MobiDB-lite"/>
    </source>
</evidence>
<dbReference type="AlphaFoldDB" id="A0A5C6SZS1"/>
<dbReference type="Pfam" id="PF04082">
    <property type="entry name" value="Fungal_trans"/>
    <property type="match status" value="1"/>
</dbReference>
<dbReference type="GO" id="GO:0008270">
    <property type="term" value="F:zinc ion binding"/>
    <property type="evidence" value="ECO:0007669"/>
    <property type="project" value="InterPro"/>
</dbReference>
<feature type="domain" description="Xylanolytic transcriptional activator regulatory" evidence="3">
    <location>
        <begin position="285"/>
        <end position="358"/>
    </location>
</feature>
<dbReference type="PANTHER" id="PTHR46910:SF5">
    <property type="entry name" value="ZN(II)2CYS6 TRANSCRIPTION FACTOR (EUROFUNG)"/>
    <property type="match status" value="1"/>
</dbReference>
<dbReference type="PANTHER" id="PTHR46910">
    <property type="entry name" value="TRANSCRIPTION FACTOR PDR1"/>
    <property type="match status" value="1"/>
</dbReference>
<evidence type="ECO:0000259" key="3">
    <source>
        <dbReference type="SMART" id="SM00906"/>
    </source>
</evidence>
<evidence type="ECO:0000313" key="4">
    <source>
        <dbReference type="EMBL" id="TXC04135.1"/>
    </source>
</evidence>
<name>A0A5C6SZS1_FUSOC</name>
<gene>
    <name evidence="4" type="ORF">FocTR4_00000324</name>
</gene>
<keyword evidence="1" id="KW-0539">Nucleus</keyword>
<proteinExistence type="predicted"/>
<evidence type="ECO:0000256" key="1">
    <source>
        <dbReference type="ARBA" id="ARBA00023242"/>
    </source>
</evidence>
<protein>
    <recommendedName>
        <fullName evidence="3">Xylanolytic transcriptional activator regulatory domain-containing protein</fullName>
    </recommendedName>
</protein>
<organism evidence="4 5">
    <name type="scientific">Fusarium oxysporum f. sp. cubense</name>
    <dbReference type="NCBI Taxonomy" id="61366"/>
    <lineage>
        <taxon>Eukaryota</taxon>
        <taxon>Fungi</taxon>
        <taxon>Dikarya</taxon>
        <taxon>Ascomycota</taxon>
        <taxon>Pezizomycotina</taxon>
        <taxon>Sordariomycetes</taxon>
        <taxon>Hypocreomycetidae</taxon>
        <taxon>Hypocreales</taxon>
        <taxon>Nectriaceae</taxon>
        <taxon>Fusarium</taxon>
        <taxon>Fusarium oxysporum species complex</taxon>
    </lineage>
</organism>
<evidence type="ECO:0000313" key="5">
    <source>
        <dbReference type="Proteomes" id="UP000321331"/>
    </source>
</evidence>
<dbReference type="GO" id="GO:0006351">
    <property type="term" value="P:DNA-templated transcription"/>
    <property type="evidence" value="ECO:0007669"/>
    <property type="project" value="InterPro"/>
</dbReference>
<dbReference type="Proteomes" id="UP000321331">
    <property type="component" value="Unassembled WGS sequence"/>
</dbReference>
<accession>A0A5C6SZS1</accession>
<sequence>MDRCISQLATDGNNRSRQITDELASSSPNTASRSVCSPQSIDNQLSTNPASQNNLPVCIASPHVTASPATEVSFPTGQNEGGGLVLEGGSSLSAHSTLAIDFLDRVAGADRRKGYEFETRELLDSLRQIVHVTKAQSLHAGGLFSFARPSAPLRPKPATMPPIKVAAAAIRSAEDRRLITWLFLSVLLGSKSLSDICLKVYFSEDFSDAEYIILNIALYCFFRDDTPEEPEAPENYREEYKLSCQQNLETALSGLSLHIIPSHDMTLALLSGAIYAIELSQPSMAWTLVLAAYQGAHFLGYHTRKPGSSAWCDTSSNSGLLFWAIYFLEKTLCLRLGRCSTIPDFEITVPFPGGSPAMDYCRNMVKLATLAGKIYEKLYSAQALISLNKDGAFRVMTLSQELDAIHEQSQNAIVSCQ</sequence>
<dbReference type="CDD" id="cd12148">
    <property type="entry name" value="fungal_TF_MHR"/>
    <property type="match status" value="1"/>
</dbReference>
<dbReference type="SMART" id="SM00906">
    <property type="entry name" value="Fungal_trans"/>
    <property type="match status" value="1"/>
</dbReference>
<dbReference type="GO" id="GO:0003677">
    <property type="term" value="F:DNA binding"/>
    <property type="evidence" value="ECO:0007669"/>
    <property type="project" value="InterPro"/>
</dbReference>
<feature type="region of interest" description="Disordered" evidence="2">
    <location>
        <begin position="22"/>
        <end position="48"/>
    </location>
</feature>